<dbReference type="SUPFAM" id="SSF82714">
    <property type="entry name" value="Multidrug efflux transporter AcrB TolC docking domain, DN and DC subdomains"/>
    <property type="match status" value="2"/>
</dbReference>
<dbReference type="InterPro" id="IPR027463">
    <property type="entry name" value="AcrB_DN_DC_subdom"/>
</dbReference>
<evidence type="ECO:0000313" key="2">
    <source>
        <dbReference type="EMBL" id="PYE27855.1"/>
    </source>
</evidence>
<feature type="transmembrane region" description="Helical" evidence="1">
    <location>
        <begin position="432"/>
        <end position="450"/>
    </location>
</feature>
<feature type="transmembrane region" description="Helical" evidence="1">
    <location>
        <begin position="949"/>
        <end position="969"/>
    </location>
</feature>
<feature type="transmembrane region" description="Helical" evidence="1">
    <location>
        <begin position="520"/>
        <end position="540"/>
    </location>
</feature>
<feature type="transmembrane region" description="Helical" evidence="1">
    <location>
        <begin position="981"/>
        <end position="1000"/>
    </location>
</feature>
<keyword evidence="1" id="KW-0812">Transmembrane</keyword>
<dbReference type="Pfam" id="PF00873">
    <property type="entry name" value="ACR_tran"/>
    <property type="match status" value="1"/>
</dbReference>
<feature type="transmembrane region" description="Helical" evidence="1">
    <location>
        <begin position="359"/>
        <end position="380"/>
    </location>
</feature>
<comment type="caution">
    <text evidence="2">The sequence shown here is derived from an EMBL/GenBank/DDBJ whole genome shotgun (WGS) entry which is preliminary data.</text>
</comment>
<gene>
    <name evidence="2" type="ORF">C7410_101187</name>
</gene>
<evidence type="ECO:0000256" key="1">
    <source>
        <dbReference type="SAM" id="Phobius"/>
    </source>
</evidence>
<dbReference type="Gene3D" id="1.20.1640.10">
    <property type="entry name" value="Multidrug efflux transporter AcrB transmembrane domain"/>
    <property type="match status" value="2"/>
</dbReference>
<feature type="transmembrane region" description="Helical" evidence="1">
    <location>
        <begin position="904"/>
        <end position="928"/>
    </location>
</feature>
<dbReference type="PRINTS" id="PR00702">
    <property type="entry name" value="ACRIFLAVINRP"/>
</dbReference>
<feature type="transmembrane region" description="Helical" evidence="1">
    <location>
        <begin position="386"/>
        <end position="411"/>
    </location>
</feature>
<dbReference type="RefSeq" id="WP_110854079.1">
    <property type="nucleotide sequence ID" value="NZ_QJSQ01000001.1"/>
</dbReference>
<dbReference type="SUPFAM" id="SSF82866">
    <property type="entry name" value="Multidrug efflux transporter AcrB transmembrane domain"/>
    <property type="match status" value="2"/>
</dbReference>
<feature type="transmembrane region" description="Helical" evidence="1">
    <location>
        <begin position="878"/>
        <end position="898"/>
    </location>
</feature>
<keyword evidence="1" id="KW-0472">Membrane</keyword>
<evidence type="ECO:0000313" key="3">
    <source>
        <dbReference type="Proteomes" id="UP000247772"/>
    </source>
</evidence>
<dbReference type="EMBL" id="QJSQ01000001">
    <property type="protein sequence ID" value="PYE27855.1"/>
    <property type="molecule type" value="Genomic_DNA"/>
</dbReference>
<dbReference type="Gene3D" id="3.30.70.1320">
    <property type="entry name" value="Multidrug efflux transporter AcrB pore domain like"/>
    <property type="match status" value="1"/>
</dbReference>
<accession>A0A2V4TR12</accession>
<dbReference type="OrthoDB" id="9798415at2"/>
<dbReference type="GO" id="GO:0005886">
    <property type="term" value="C:plasma membrane"/>
    <property type="evidence" value="ECO:0007669"/>
    <property type="project" value="TreeGrafter"/>
</dbReference>
<sequence>MNLARALIEKPLIAWTIALVSLIGGIIAYIDIGRLEDPKFTIKTAVVVTLYPGASARQVESEVTDRMESAVQQLEQVDFIRSRSMAGYSEVRVQIRDQYASKVLQQVWEQLRRQVNDVTPHLPPGAGPPIVFDRFGDVYGMFYAITGKGYSQSQLFDYARDLRKELLTIPDVADIVIAGNQQEQVTITADQSLLVANNLSSDDIAQALGVQNEIRSAGRERVGDQLMRLSPTGTLDTLAAVRALPIGTTPGELQLGDVARVHFGYASVPTQAIRYNGQDALTIGISARSGVNVVKVGEEVKAKMQALERARPLGIELHVLYDQPEAVDAAVRGFVFDVMLSVGIVTVALGIGLGWRAGVVLGIELFLSILGTLFVMYAAGIELQRISLGALIIVMGMLTDNSIVVCEGMLVRVQRGLSHVEAAAQVLKQGQWLLLASTVVGILAFSGIGMSPDAVGEFCASLFAVAAISLLLSWVIAIALTPLLGYYFFRKAQGEQKDPFDAPLYRRYGRLLGWVERRRVWVIASMVVLFAVCVWGFRFVEQSFFPASTNPIFYVDMRLPRGADIRTVMERTKGPEKLLLAQPGVVNVGTYIGGGATRFILVYDPETQDPSYAQFIVTVDDASRIDGMIPKLDTELRKRFPDVSWSVTRPNFGPSSGLPIQARFLGPDPAVLRSLGAQAEAVLHRDAGLQSIRNDWENPVNVVRPVFDDTRARALGVTRRQLNDTLAYATEGLRVGIFRDNDLLLPIVLNEPSSESGIERVAGLQIFSLGQRRYVPVADVLTGITYGTEDGLISRRDRIRTLTVSAGTRYGENSVAAFDRIRAPVEAIRLPPGYRLEWGGEYESSNKAKESLFRQLPIGFAGMLLLVLFMFGRLKPALIVLLVVPMSICGVTIGLLLFRGAFGFMSLLGLLSLIGMLIKNGVVLVDEIDLQIASGVPRMRAVIDGSKSRLRPVALAAGTTILGMVPLLWDPFFKDMAITMMAGLAFATVLTMAAVPALYVQFFSIRSDEIAPRNSNGAHGAHHETR</sequence>
<dbReference type="PANTHER" id="PTHR32063">
    <property type="match status" value="1"/>
</dbReference>
<dbReference type="Gene3D" id="3.30.70.1440">
    <property type="entry name" value="Multidrug efflux transporter AcrB pore domain"/>
    <property type="match status" value="1"/>
</dbReference>
<name>A0A2V4TR12_9BURK</name>
<dbReference type="Gene3D" id="3.30.2090.10">
    <property type="entry name" value="Multidrug efflux transporter AcrB TolC docking domain, DN and DC subdomains"/>
    <property type="match status" value="2"/>
</dbReference>
<dbReference type="SUPFAM" id="SSF82693">
    <property type="entry name" value="Multidrug efflux transporter AcrB pore domain, PN1, PN2, PC1 and PC2 subdomains"/>
    <property type="match status" value="2"/>
</dbReference>
<feature type="transmembrane region" description="Helical" evidence="1">
    <location>
        <begin position="12"/>
        <end position="30"/>
    </location>
</feature>
<dbReference type="InterPro" id="IPR001036">
    <property type="entry name" value="Acrflvin-R"/>
</dbReference>
<feature type="transmembrane region" description="Helical" evidence="1">
    <location>
        <begin position="333"/>
        <end position="352"/>
    </location>
</feature>
<organism evidence="2 3">
    <name type="scientific">Paraburkholderia silvatlantica</name>
    <dbReference type="NCBI Taxonomy" id="321895"/>
    <lineage>
        <taxon>Bacteria</taxon>
        <taxon>Pseudomonadati</taxon>
        <taxon>Pseudomonadota</taxon>
        <taxon>Betaproteobacteria</taxon>
        <taxon>Burkholderiales</taxon>
        <taxon>Burkholderiaceae</taxon>
        <taxon>Paraburkholderia</taxon>
    </lineage>
</organism>
<proteinExistence type="predicted"/>
<keyword evidence="1" id="KW-1133">Transmembrane helix</keyword>
<protein>
    <submittedName>
        <fullName evidence="2">Multidrug efflux pump subunit AcrB</fullName>
    </submittedName>
</protein>
<reference evidence="2 3" key="1">
    <citation type="submission" date="2018-06" db="EMBL/GenBank/DDBJ databases">
        <title>Genomic Encyclopedia of Type Strains, Phase IV (KMG-V): Genome sequencing to study the core and pangenomes of soil and plant-associated prokaryotes.</title>
        <authorList>
            <person name="Whitman W."/>
        </authorList>
    </citation>
    <scope>NUCLEOTIDE SEQUENCE [LARGE SCALE GENOMIC DNA]</scope>
    <source>
        <strain evidence="2 3">SRCL-318</strain>
    </source>
</reference>
<dbReference type="PANTHER" id="PTHR32063:SF18">
    <property type="entry name" value="CATION EFFLUX SYSTEM PROTEIN"/>
    <property type="match status" value="1"/>
</dbReference>
<dbReference type="AlphaFoldDB" id="A0A2V4TR12"/>
<feature type="transmembrane region" description="Helical" evidence="1">
    <location>
        <begin position="852"/>
        <end position="871"/>
    </location>
</feature>
<dbReference type="Gene3D" id="3.30.70.1430">
    <property type="entry name" value="Multidrug efflux transporter AcrB pore domain"/>
    <property type="match status" value="2"/>
</dbReference>
<dbReference type="Proteomes" id="UP000247772">
    <property type="component" value="Unassembled WGS sequence"/>
</dbReference>
<feature type="transmembrane region" description="Helical" evidence="1">
    <location>
        <begin position="462"/>
        <end position="489"/>
    </location>
</feature>
<dbReference type="GO" id="GO:0042910">
    <property type="term" value="F:xenobiotic transmembrane transporter activity"/>
    <property type="evidence" value="ECO:0007669"/>
    <property type="project" value="TreeGrafter"/>
</dbReference>